<evidence type="ECO:0000256" key="2">
    <source>
        <dbReference type="ARBA" id="ARBA00022741"/>
    </source>
</evidence>
<dbReference type="PROSITE" id="PS00108">
    <property type="entry name" value="PROTEIN_KINASE_ST"/>
    <property type="match status" value="1"/>
</dbReference>
<keyword evidence="2" id="KW-0547">Nucleotide-binding</keyword>
<dbReference type="CDD" id="cd00180">
    <property type="entry name" value="PKc"/>
    <property type="match status" value="1"/>
</dbReference>
<dbReference type="AlphaFoldDB" id="A0A7R9M5R0"/>
<reference evidence="7" key="1">
    <citation type="submission" date="2020-11" db="EMBL/GenBank/DDBJ databases">
        <authorList>
            <person name="Tran Van P."/>
        </authorList>
    </citation>
    <scope>NUCLEOTIDE SEQUENCE</scope>
</reference>
<dbReference type="GO" id="GO:0005737">
    <property type="term" value="C:cytoplasm"/>
    <property type="evidence" value="ECO:0007669"/>
    <property type="project" value="TreeGrafter"/>
</dbReference>
<evidence type="ECO:0000313" key="7">
    <source>
        <dbReference type="EMBL" id="CAD7654098.1"/>
    </source>
</evidence>
<dbReference type="EMBL" id="CAJPVJ010007502">
    <property type="protein sequence ID" value="CAG2171285.1"/>
    <property type="molecule type" value="Genomic_DNA"/>
</dbReference>
<accession>A0A7R9M5R0</accession>
<dbReference type="Pfam" id="PF00069">
    <property type="entry name" value="Pkinase"/>
    <property type="match status" value="1"/>
</dbReference>
<dbReference type="GO" id="GO:0005524">
    <property type="term" value="F:ATP binding"/>
    <property type="evidence" value="ECO:0007669"/>
    <property type="project" value="UniProtKB-KW"/>
</dbReference>
<dbReference type="SMART" id="SM00220">
    <property type="entry name" value="S_TKc"/>
    <property type="match status" value="1"/>
</dbReference>
<comment type="similarity">
    <text evidence="5">Belongs to the protein kinase superfamily. Ser/Thr protein kinase family. GCN2 subfamily.</text>
</comment>
<evidence type="ECO:0000256" key="3">
    <source>
        <dbReference type="ARBA" id="ARBA00022777"/>
    </source>
</evidence>
<dbReference type="InterPro" id="IPR008271">
    <property type="entry name" value="Ser/Thr_kinase_AS"/>
</dbReference>
<dbReference type="InterPro" id="IPR011009">
    <property type="entry name" value="Kinase-like_dom_sf"/>
</dbReference>
<evidence type="ECO:0000256" key="4">
    <source>
        <dbReference type="ARBA" id="ARBA00022840"/>
    </source>
</evidence>
<dbReference type="InterPro" id="IPR050339">
    <property type="entry name" value="CC_SR_Kinase"/>
</dbReference>
<dbReference type="OrthoDB" id="6778822at2759"/>
<dbReference type="GO" id="GO:0004672">
    <property type="term" value="F:protein kinase activity"/>
    <property type="evidence" value="ECO:0007669"/>
    <property type="project" value="InterPro"/>
</dbReference>
<dbReference type="EMBL" id="OC922327">
    <property type="protein sequence ID" value="CAD7654098.1"/>
    <property type="molecule type" value="Genomic_DNA"/>
</dbReference>
<keyword evidence="1" id="KW-0808">Transferase</keyword>
<keyword evidence="4" id="KW-0067">ATP-binding</keyword>
<name>A0A7R9M5R0_9ACAR</name>
<keyword evidence="8" id="KW-1185">Reference proteome</keyword>
<dbReference type="Proteomes" id="UP000728032">
    <property type="component" value="Unassembled WGS sequence"/>
</dbReference>
<gene>
    <name evidence="7" type="ORF">ONB1V03_LOCUS10748</name>
</gene>
<protein>
    <recommendedName>
        <fullName evidence="6">Protein kinase domain-containing protein</fullName>
    </recommendedName>
</protein>
<dbReference type="PROSITE" id="PS50011">
    <property type="entry name" value="PROTEIN_KINASE_DOM"/>
    <property type="match status" value="1"/>
</dbReference>
<organism evidence="7">
    <name type="scientific">Oppiella nova</name>
    <dbReference type="NCBI Taxonomy" id="334625"/>
    <lineage>
        <taxon>Eukaryota</taxon>
        <taxon>Metazoa</taxon>
        <taxon>Ecdysozoa</taxon>
        <taxon>Arthropoda</taxon>
        <taxon>Chelicerata</taxon>
        <taxon>Arachnida</taxon>
        <taxon>Acari</taxon>
        <taxon>Acariformes</taxon>
        <taxon>Sarcoptiformes</taxon>
        <taxon>Oribatida</taxon>
        <taxon>Brachypylina</taxon>
        <taxon>Oppioidea</taxon>
        <taxon>Oppiidae</taxon>
        <taxon>Oppiella</taxon>
    </lineage>
</organism>
<dbReference type="PANTHER" id="PTHR11042">
    <property type="entry name" value="EUKARYOTIC TRANSLATION INITIATION FACTOR 2-ALPHA KINASE EIF2-ALPHA KINASE -RELATED"/>
    <property type="match status" value="1"/>
</dbReference>
<keyword evidence="3" id="KW-0418">Kinase</keyword>
<sequence length="182" mass="21066">MYALKFIKITGDVDKTKQEIDILSKLDSPYVIEFNKYYSLHDLQCCIQTKYCLTNLSKIIELKHTFIHQNRGRELELAAIIDYYISCEILNELNNGIKYLHDNKIMHGDVKPGNVLIDTDSNNGIFCKLCDFGLSKIFDANRNYDDCEPDNIGSPKYKAPEDILVFKSDIYSLVRIIMMVTY</sequence>
<evidence type="ECO:0000256" key="5">
    <source>
        <dbReference type="ARBA" id="ARBA00037982"/>
    </source>
</evidence>
<dbReference type="GO" id="GO:0005634">
    <property type="term" value="C:nucleus"/>
    <property type="evidence" value="ECO:0007669"/>
    <property type="project" value="TreeGrafter"/>
</dbReference>
<dbReference type="SUPFAM" id="SSF56112">
    <property type="entry name" value="Protein kinase-like (PK-like)"/>
    <property type="match status" value="1"/>
</dbReference>
<evidence type="ECO:0000259" key="6">
    <source>
        <dbReference type="PROSITE" id="PS50011"/>
    </source>
</evidence>
<evidence type="ECO:0000313" key="8">
    <source>
        <dbReference type="Proteomes" id="UP000728032"/>
    </source>
</evidence>
<dbReference type="Gene3D" id="1.10.510.10">
    <property type="entry name" value="Transferase(Phosphotransferase) domain 1"/>
    <property type="match status" value="1"/>
</dbReference>
<dbReference type="InterPro" id="IPR000719">
    <property type="entry name" value="Prot_kinase_dom"/>
</dbReference>
<evidence type="ECO:0000256" key="1">
    <source>
        <dbReference type="ARBA" id="ARBA00022679"/>
    </source>
</evidence>
<proteinExistence type="inferred from homology"/>
<feature type="non-terminal residue" evidence="7">
    <location>
        <position position="182"/>
    </location>
</feature>
<feature type="domain" description="Protein kinase" evidence="6">
    <location>
        <begin position="1"/>
        <end position="182"/>
    </location>
</feature>